<evidence type="ECO:0000259" key="4">
    <source>
        <dbReference type="Pfam" id="PF13193"/>
    </source>
</evidence>
<dbReference type="Pfam" id="PF13193">
    <property type="entry name" value="AMP-binding_C"/>
    <property type="match status" value="1"/>
</dbReference>
<dbReference type="EMBL" id="FXBL01000004">
    <property type="protein sequence ID" value="SMH36363.1"/>
    <property type="molecule type" value="Genomic_DNA"/>
</dbReference>
<gene>
    <name evidence="5" type="ORF">SAMN02982922_1740</name>
</gene>
<dbReference type="AlphaFoldDB" id="A0A1X7NF79"/>
<evidence type="ECO:0000313" key="5">
    <source>
        <dbReference type="EMBL" id="SMH36363.1"/>
    </source>
</evidence>
<dbReference type="InterPro" id="IPR000873">
    <property type="entry name" value="AMP-dep_synth/lig_dom"/>
</dbReference>
<dbReference type="Gene3D" id="3.30.300.30">
    <property type="match status" value="1"/>
</dbReference>
<organism evidence="5 6">
    <name type="scientific">Mesorhizobium australicum</name>
    <dbReference type="NCBI Taxonomy" id="536018"/>
    <lineage>
        <taxon>Bacteria</taxon>
        <taxon>Pseudomonadati</taxon>
        <taxon>Pseudomonadota</taxon>
        <taxon>Alphaproteobacteria</taxon>
        <taxon>Hyphomicrobiales</taxon>
        <taxon>Phyllobacteriaceae</taxon>
        <taxon>Mesorhizobium</taxon>
    </lineage>
</organism>
<comment type="similarity">
    <text evidence="1">Belongs to the ATP-dependent AMP-binding enzyme family.</text>
</comment>
<dbReference type="Gene3D" id="3.40.50.12780">
    <property type="entry name" value="N-terminal domain of ligase-like"/>
    <property type="match status" value="1"/>
</dbReference>
<evidence type="ECO:0000256" key="2">
    <source>
        <dbReference type="ARBA" id="ARBA00022598"/>
    </source>
</evidence>
<name>A0A1X7NF79_9HYPH</name>
<dbReference type="GO" id="GO:0031956">
    <property type="term" value="F:medium-chain fatty acid-CoA ligase activity"/>
    <property type="evidence" value="ECO:0007669"/>
    <property type="project" value="TreeGrafter"/>
</dbReference>
<dbReference type="InterPro" id="IPR042099">
    <property type="entry name" value="ANL_N_sf"/>
</dbReference>
<sequence length="645" mass="68878">MTSANLASSKWIAGSEPGQGIARIRLLNDQDRAEIERHPPLSLLPADNIYDCIAAAAVRHPGKTAITLLDSADASNISESLTYEQLIDRIGKASSLFAKIAGADMPIVTVIAPLHPDVLVASWAAETVGVVNPINPFLDAVATITLMNAAKSNVLVIGTSAFGPGVWDKLDQLRSSVPTLKRVLIIGDESSADSFAAAVAAQPGAAFSKVQRRKGADTATYMPTGGTTSTPKIVLHTQDRQLINAWLMGALMGADEDQVVGLGMPLFHVGGLVAAALRAIIFGQSLILLTVDGFRNPRIVKDFWPLMKRTGITNIIATPTTAAAILASAGEGDHVGHSVQTFSCGGSTIPVELLRAFHRKFGIYLREVWGMTEFHGVSTGHPNDGREPAIGSVGRRFAFHDVKVVELDEYENFVREAATGEKGILVVSSICVGAGYLDPSKNGEFFVERMPDGKVWASTGDIGSMDADGHIWVHGRQKDLIVRGGHNIDPKQIEEALQRHPAVQLSAAIGRPDAKRGEMPIAYVQLKPGASARTEELLSFAKENIAERAAVPVDISIIPAIPLTAVGKIAKPTLRAQATEAVARDVVEGIAGKGSVRSLETDISGKRLTVRMQVSPTYQAEPDALRRQLDEAFMTFEFASDIRLV</sequence>
<protein>
    <submittedName>
        <fullName evidence="5">Fatty-acyl-CoA synthase</fullName>
    </submittedName>
</protein>
<keyword evidence="2" id="KW-0436">Ligase</keyword>
<evidence type="ECO:0000259" key="3">
    <source>
        <dbReference type="Pfam" id="PF00501"/>
    </source>
</evidence>
<proteinExistence type="inferred from homology"/>
<dbReference type="Proteomes" id="UP000193083">
    <property type="component" value="Unassembled WGS sequence"/>
</dbReference>
<dbReference type="InterPro" id="IPR025110">
    <property type="entry name" value="AMP-bd_C"/>
</dbReference>
<reference evidence="5 6" key="1">
    <citation type="submission" date="2017-04" db="EMBL/GenBank/DDBJ databases">
        <authorList>
            <person name="Afonso C.L."/>
            <person name="Miller P.J."/>
            <person name="Scott M.A."/>
            <person name="Spackman E."/>
            <person name="Goraichik I."/>
            <person name="Dimitrov K.M."/>
            <person name="Suarez D.L."/>
            <person name="Swayne D.E."/>
        </authorList>
    </citation>
    <scope>NUCLEOTIDE SEQUENCE [LARGE SCALE GENOMIC DNA]</scope>
    <source>
        <strain evidence="5 6">B5P</strain>
    </source>
</reference>
<dbReference type="SUPFAM" id="SSF56801">
    <property type="entry name" value="Acetyl-CoA synthetase-like"/>
    <property type="match status" value="1"/>
</dbReference>
<feature type="domain" description="AMP-dependent synthetase/ligase" evidence="3">
    <location>
        <begin position="55"/>
        <end position="437"/>
    </location>
</feature>
<evidence type="ECO:0000256" key="1">
    <source>
        <dbReference type="ARBA" id="ARBA00006432"/>
    </source>
</evidence>
<accession>A0A1X7NF79</accession>
<evidence type="ECO:0000313" key="6">
    <source>
        <dbReference type="Proteomes" id="UP000193083"/>
    </source>
</evidence>
<dbReference type="GO" id="GO:0006631">
    <property type="term" value="P:fatty acid metabolic process"/>
    <property type="evidence" value="ECO:0007669"/>
    <property type="project" value="TreeGrafter"/>
</dbReference>
<dbReference type="PROSITE" id="PS00455">
    <property type="entry name" value="AMP_BINDING"/>
    <property type="match status" value="1"/>
</dbReference>
<keyword evidence="6" id="KW-1185">Reference proteome</keyword>
<feature type="domain" description="AMP-binding enzyme C-terminal" evidence="4">
    <location>
        <begin position="492"/>
        <end position="568"/>
    </location>
</feature>
<dbReference type="InterPro" id="IPR020845">
    <property type="entry name" value="AMP-binding_CS"/>
</dbReference>
<dbReference type="InterPro" id="IPR045851">
    <property type="entry name" value="AMP-bd_C_sf"/>
</dbReference>
<dbReference type="Pfam" id="PF00501">
    <property type="entry name" value="AMP-binding"/>
    <property type="match status" value="1"/>
</dbReference>
<dbReference type="PANTHER" id="PTHR43201:SF5">
    <property type="entry name" value="MEDIUM-CHAIN ACYL-COA LIGASE ACSF2, MITOCHONDRIAL"/>
    <property type="match status" value="1"/>
</dbReference>
<dbReference type="PANTHER" id="PTHR43201">
    <property type="entry name" value="ACYL-COA SYNTHETASE"/>
    <property type="match status" value="1"/>
</dbReference>